<organism evidence="2 3">
    <name type="scientific">Paramecium pentaurelia</name>
    <dbReference type="NCBI Taxonomy" id="43138"/>
    <lineage>
        <taxon>Eukaryota</taxon>
        <taxon>Sar</taxon>
        <taxon>Alveolata</taxon>
        <taxon>Ciliophora</taxon>
        <taxon>Intramacronucleata</taxon>
        <taxon>Oligohymenophorea</taxon>
        <taxon>Peniculida</taxon>
        <taxon>Parameciidae</taxon>
        <taxon>Paramecium</taxon>
    </lineage>
</organism>
<name>A0A8S1T8E0_9CILI</name>
<dbReference type="Proteomes" id="UP000689195">
    <property type="component" value="Unassembled WGS sequence"/>
</dbReference>
<protein>
    <submittedName>
        <fullName evidence="2">Uncharacterized protein</fullName>
    </submittedName>
</protein>
<keyword evidence="3" id="KW-1185">Reference proteome</keyword>
<dbReference type="OrthoDB" id="296953at2759"/>
<evidence type="ECO:0000256" key="1">
    <source>
        <dbReference type="SAM" id="Coils"/>
    </source>
</evidence>
<evidence type="ECO:0000313" key="2">
    <source>
        <dbReference type="EMBL" id="CAD8148563.1"/>
    </source>
</evidence>
<gene>
    <name evidence="2" type="ORF">PPENT_87.1.T0180128</name>
</gene>
<feature type="coiled-coil region" evidence="1">
    <location>
        <begin position="207"/>
        <end position="307"/>
    </location>
</feature>
<reference evidence="2" key="1">
    <citation type="submission" date="2021-01" db="EMBL/GenBank/DDBJ databases">
        <authorList>
            <consortium name="Genoscope - CEA"/>
            <person name="William W."/>
        </authorList>
    </citation>
    <scope>NUCLEOTIDE SEQUENCE</scope>
</reference>
<proteinExistence type="predicted"/>
<sequence length="843" mass="100005">MPSAIQYFSDLDSLHHVSNNFLRPQSAVSLYQNKKISSSTMVDNKQVSDTRLTDPRQTPRYIKKDKEELYQELLQLQQKYNQCYDENTKLKTQISSLEKQVIHLTDLVRNVEMFCNKKTSHFNVFQLKKQIQDLKTNLKTKDIELESLKQNVKTTKIDEIRIELQESHIECLRLRTMLDQQLRQQVLFNYNDHTLIEEKLYIQSQMMNQLKTENDQMTGLLKIQEEETYYYKNLLAETLKTVRRYEETIEDLHKNLKGKNQFMDKLAQKIEALKNTNNGLADKVVKVEDLKEEIRILKCTIEDQNKQIKSVLSDNEYLKGMVHELKIKNNEKSEIQAKEKKVLQDQITKISNQYDLLDDKYKNLLLIQVQAKNKETAQSSMIHKKEQTIGLTLKNNNDSFQQQQIYVPKKLRAIKMNDVLHIGEELNYRFRIKKIILIDVIEQYLFDDDNKKEKKVSIKQLQKRFEKEPFMLFEQDKALMFARFLIEDNSQEFVEFNIELTETLDRVKSIFTKIIGNYRIFTLDEEIKHKEDITKLIIKYKNSLKQHFDSLQSTNGELTKRQILETFIFMDIDINNSQLEYFFLKLFVFSNKIDRFPYQKIFEIFQQIQTTSTPQLQRKETQRKKATTESNKQPVYVTKSLFKPNVVHIKIIKDAILSDPWVCILNAIYLCENCAMILSTEAGVTNIKKYSQLNTEEKDRMQKGGNVKFKLNVSNLNDKFHSHKALQYRFELALGLSEYDSDISTNYASPNKSIIYDPEQKKRLTQALELEGMQQDIEWLQIQYQILTRDLKKKIDRNFYLTKLEEIGKKFVEKQQQKQVQQKQILNQNDIFQSFTALLKKQT</sequence>
<dbReference type="EMBL" id="CAJJDO010000018">
    <property type="protein sequence ID" value="CAD8148563.1"/>
    <property type="molecule type" value="Genomic_DNA"/>
</dbReference>
<feature type="coiled-coil region" evidence="1">
    <location>
        <begin position="66"/>
        <end position="100"/>
    </location>
</feature>
<accession>A0A8S1T8E0</accession>
<comment type="caution">
    <text evidence="2">The sequence shown here is derived from an EMBL/GenBank/DDBJ whole genome shotgun (WGS) entry which is preliminary data.</text>
</comment>
<keyword evidence="1" id="KW-0175">Coiled coil</keyword>
<evidence type="ECO:0000313" key="3">
    <source>
        <dbReference type="Proteomes" id="UP000689195"/>
    </source>
</evidence>
<dbReference type="AlphaFoldDB" id="A0A8S1T8E0"/>